<keyword evidence="4" id="KW-0804">Transcription</keyword>
<dbReference type="SMART" id="SM00066">
    <property type="entry name" value="GAL4"/>
    <property type="match status" value="1"/>
</dbReference>
<dbReference type="PROSITE" id="PS50048">
    <property type="entry name" value="ZN2_CY6_FUNGAL_2"/>
    <property type="match status" value="1"/>
</dbReference>
<evidence type="ECO:0000256" key="2">
    <source>
        <dbReference type="ARBA" id="ARBA00022723"/>
    </source>
</evidence>
<dbReference type="PROSITE" id="PS00463">
    <property type="entry name" value="ZN2_CY6_FUNGAL_1"/>
    <property type="match status" value="1"/>
</dbReference>
<dbReference type="STRING" id="1890683.A0A427YR80"/>
<evidence type="ECO:0000313" key="9">
    <source>
        <dbReference type="Proteomes" id="UP000279259"/>
    </source>
</evidence>
<dbReference type="PANTHER" id="PTHR47338:SF29">
    <property type="entry name" value="ZN(2)-C6 FUNGAL-TYPE DOMAIN-CONTAINING PROTEIN"/>
    <property type="match status" value="1"/>
</dbReference>
<dbReference type="InterPro" id="IPR036864">
    <property type="entry name" value="Zn2-C6_fun-type_DNA-bd_sf"/>
</dbReference>
<dbReference type="PRINTS" id="PR00755">
    <property type="entry name" value="AFLATOXINBRP"/>
</dbReference>
<dbReference type="GO" id="GO:0000981">
    <property type="term" value="F:DNA-binding transcription factor activity, RNA polymerase II-specific"/>
    <property type="evidence" value="ECO:0007669"/>
    <property type="project" value="InterPro"/>
</dbReference>
<comment type="caution">
    <text evidence="8">The sequence shown here is derived from an EMBL/GenBank/DDBJ whole genome shotgun (WGS) entry which is preliminary data.</text>
</comment>
<evidence type="ECO:0000256" key="5">
    <source>
        <dbReference type="ARBA" id="ARBA00023242"/>
    </source>
</evidence>
<dbReference type="InterPro" id="IPR050815">
    <property type="entry name" value="TF_fung"/>
</dbReference>
<organism evidence="8 9">
    <name type="scientific">Saitozyma podzolica</name>
    <dbReference type="NCBI Taxonomy" id="1890683"/>
    <lineage>
        <taxon>Eukaryota</taxon>
        <taxon>Fungi</taxon>
        <taxon>Dikarya</taxon>
        <taxon>Basidiomycota</taxon>
        <taxon>Agaricomycotina</taxon>
        <taxon>Tremellomycetes</taxon>
        <taxon>Tremellales</taxon>
        <taxon>Trimorphomycetaceae</taxon>
        <taxon>Saitozyma</taxon>
    </lineage>
</organism>
<dbReference type="Proteomes" id="UP000279259">
    <property type="component" value="Unassembled WGS sequence"/>
</dbReference>
<feature type="compositionally biased region" description="Low complexity" evidence="6">
    <location>
        <begin position="64"/>
        <end position="76"/>
    </location>
</feature>
<keyword evidence="2" id="KW-0479">Metal-binding</keyword>
<dbReference type="OrthoDB" id="2309723at2759"/>
<dbReference type="SUPFAM" id="SSF57701">
    <property type="entry name" value="Zn2/Cys6 DNA-binding domain"/>
    <property type="match status" value="1"/>
</dbReference>
<dbReference type="InterPro" id="IPR001138">
    <property type="entry name" value="Zn2Cys6_DnaBD"/>
</dbReference>
<evidence type="ECO:0000256" key="3">
    <source>
        <dbReference type="ARBA" id="ARBA00023015"/>
    </source>
</evidence>
<feature type="region of interest" description="Disordered" evidence="6">
    <location>
        <begin position="53"/>
        <end position="84"/>
    </location>
</feature>
<keyword evidence="3" id="KW-0805">Transcription regulation</keyword>
<keyword evidence="5" id="KW-0539">Nucleus</keyword>
<dbReference type="GO" id="GO:0008270">
    <property type="term" value="F:zinc ion binding"/>
    <property type="evidence" value="ECO:0007669"/>
    <property type="project" value="InterPro"/>
</dbReference>
<dbReference type="Gene3D" id="4.10.240.10">
    <property type="entry name" value="Zn(2)-C6 fungal-type DNA-binding domain"/>
    <property type="match status" value="1"/>
</dbReference>
<dbReference type="CDD" id="cd12148">
    <property type="entry name" value="fungal_TF_MHR"/>
    <property type="match status" value="1"/>
</dbReference>
<dbReference type="AlphaFoldDB" id="A0A427YR80"/>
<protein>
    <recommendedName>
        <fullName evidence="7">Zn(2)-C6 fungal-type domain-containing protein</fullName>
    </recommendedName>
</protein>
<keyword evidence="9" id="KW-1185">Reference proteome</keyword>
<evidence type="ECO:0000259" key="7">
    <source>
        <dbReference type="PROSITE" id="PS50048"/>
    </source>
</evidence>
<dbReference type="GO" id="GO:0005634">
    <property type="term" value="C:nucleus"/>
    <property type="evidence" value="ECO:0007669"/>
    <property type="project" value="UniProtKB-SubCell"/>
</dbReference>
<dbReference type="PANTHER" id="PTHR47338">
    <property type="entry name" value="ZN(II)2CYS6 TRANSCRIPTION FACTOR (EUROFUNG)-RELATED"/>
    <property type="match status" value="1"/>
</dbReference>
<feature type="domain" description="Zn(2)-C6 fungal-type" evidence="7">
    <location>
        <begin position="18"/>
        <end position="48"/>
    </location>
</feature>
<dbReference type="CDD" id="cd00067">
    <property type="entry name" value="GAL4"/>
    <property type="match status" value="1"/>
</dbReference>
<evidence type="ECO:0000256" key="4">
    <source>
        <dbReference type="ARBA" id="ARBA00023163"/>
    </source>
</evidence>
<gene>
    <name evidence="8" type="ORF">EHS25_007937</name>
</gene>
<evidence type="ECO:0000256" key="1">
    <source>
        <dbReference type="ARBA" id="ARBA00004123"/>
    </source>
</evidence>
<dbReference type="Pfam" id="PF00172">
    <property type="entry name" value="Zn_clus"/>
    <property type="match status" value="1"/>
</dbReference>
<dbReference type="EMBL" id="RSCD01000004">
    <property type="protein sequence ID" value="RSH93579.1"/>
    <property type="molecule type" value="Genomic_DNA"/>
</dbReference>
<comment type="subcellular location">
    <subcellularLocation>
        <location evidence="1">Nucleus</location>
    </subcellularLocation>
</comment>
<evidence type="ECO:0000313" key="8">
    <source>
        <dbReference type="EMBL" id="RSH93579.1"/>
    </source>
</evidence>
<accession>A0A427YR80</accession>
<reference evidence="8 9" key="1">
    <citation type="submission" date="2018-11" db="EMBL/GenBank/DDBJ databases">
        <title>Genome sequence of Saitozyma podzolica DSM 27192.</title>
        <authorList>
            <person name="Aliyu H."/>
            <person name="Gorte O."/>
            <person name="Ochsenreither K."/>
        </authorList>
    </citation>
    <scope>NUCLEOTIDE SEQUENCE [LARGE SCALE GENOMIC DNA]</scope>
    <source>
        <strain evidence="8 9">DSM 27192</strain>
    </source>
</reference>
<proteinExistence type="predicted"/>
<evidence type="ECO:0000256" key="6">
    <source>
        <dbReference type="SAM" id="MobiDB-lite"/>
    </source>
</evidence>
<sequence length="581" mass="64181">MAAPHMHEKHRPLARGDACQTCKRRKVRCPGEKPACARCVHLRKVCTYADSQGDHLDVPGQVASTSTSSSSSSSQSAPMISPDSNAPSFDLSTFSIPSDPPNPTSSTAFNAESFPETDLFGIIPSVDDPAREMPAEWTWNWSGVDLSSMLGEDAGDEARLTDTDRDHLLLLYFTNHRLFGVDIHISSFYAKLHSPDASKRPHACLMYAMFLVTCRASHVPHIIAKEDLFYRRARAEMDQAVAHSVVTTPQLFDAMRAATLIATWLFSRDQFVEVRSYNLRSPPTIAIICGLDRIPSSRFNPSTGNLWIRERSSEEWGLPMPGSQLELAERIYAFWGLFLVDRCAATALHFSAGFVLDRITTPLPRSWAEYESIGSPDFSLPNHIKDAVGHLLKSVVLMHAAATGRTGDSRTQQALSRYVADLPETLKNPTRDLDGVKTVMTGTATLQFILLGAEMYLQGASMNVPPDPSVLAVVRRMLGVLSLLREVDVGDPSLFVLTIWSKMARILVLESKRLEADGELFDAASLDKDIEFILGFLRPLRPNIARNAVIQIGIWQKTPAAELLQDALGSPYRSDCHMEAS</sequence>
<name>A0A427YR80_9TREE</name>